<feature type="transmembrane region" description="Helical" evidence="5">
    <location>
        <begin position="245"/>
        <end position="265"/>
    </location>
</feature>
<evidence type="ECO:0000313" key="8">
    <source>
        <dbReference type="Proteomes" id="UP001295684"/>
    </source>
</evidence>
<feature type="transmembrane region" description="Helical" evidence="5">
    <location>
        <begin position="99"/>
        <end position="117"/>
    </location>
</feature>
<dbReference type="EMBL" id="CAMPGE010019177">
    <property type="protein sequence ID" value="CAI2377530.1"/>
    <property type="molecule type" value="Genomic_DNA"/>
</dbReference>
<accession>A0AAD1XSK1</accession>
<feature type="transmembrane region" description="Helical" evidence="5">
    <location>
        <begin position="129"/>
        <end position="148"/>
    </location>
</feature>
<dbReference type="InterPro" id="IPR006214">
    <property type="entry name" value="Bax_inhibitor_1-related"/>
</dbReference>
<organism evidence="7 8">
    <name type="scientific">Euplotes crassus</name>
    <dbReference type="NCBI Taxonomy" id="5936"/>
    <lineage>
        <taxon>Eukaryota</taxon>
        <taxon>Sar</taxon>
        <taxon>Alveolata</taxon>
        <taxon>Ciliophora</taxon>
        <taxon>Intramacronucleata</taxon>
        <taxon>Spirotrichea</taxon>
        <taxon>Hypotrichia</taxon>
        <taxon>Euplotida</taxon>
        <taxon>Euplotidae</taxon>
        <taxon>Moneuplotes</taxon>
    </lineage>
</organism>
<keyword evidence="2 5" id="KW-0812">Transmembrane</keyword>
<feature type="transmembrane region" description="Helical" evidence="5">
    <location>
        <begin position="183"/>
        <end position="205"/>
    </location>
</feature>
<sequence>MSVNYKQKALRDHHYSSVKPTPENEGFNAFQDHSSGRPQIESGPQAFHVYKDDQDMSEEIRQGFISKVYGIISIQILITGVFVFMAVLTELGPWLLRNAWLAGLCLVGALVTEIMIICCKYGRKVPDNYICLFIFTFCESIVVATICAEVDEPFIVLISAFMTMVLVLTLTAYAWYTKNDFTVCGSIIWVLLSSFITLIILMLIFPSDTMYILYCAGGTIIFSFILIADTQMLKGDKSNRFSEDDYILAALMIYIDIITIFLKILEMVSKARR</sequence>
<comment type="subcellular location">
    <subcellularLocation>
        <location evidence="1">Membrane</location>
        <topology evidence="1">Multi-pass membrane protein</topology>
    </subcellularLocation>
</comment>
<evidence type="ECO:0000256" key="1">
    <source>
        <dbReference type="ARBA" id="ARBA00004141"/>
    </source>
</evidence>
<evidence type="ECO:0000256" key="3">
    <source>
        <dbReference type="ARBA" id="ARBA00022989"/>
    </source>
</evidence>
<dbReference type="PANTHER" id="PTHR23291">
    <property type="entry name" value="BAX INHIBITOR-RELATED"/>
    <property type="match status" value="1"/>
</dbReference>
<gene>
    <name evidence="7" type="ORF">ECRASSUSDP1_LOCUS18916</name>
</gene>
<keyword evidence="8" id="KW-1185">Reference proteome</keyword>
<evidence type="ECO:0000256" key="4">
    <source>
        <dbReference type="ARBA" id="ARBA00023136"/>
    </source>
</evidence>
<evidence type="ECO:0000256" key="5">
    <source>
        <dbReference type="RuleBase" id="RU004379"/>
    </source>
</evidence>
<dbReference type="AlphaFoldDB" id="A0AAD1XSK1"/>
<dbReference type="Proteomes" id="UP001295684">
    <property type="component" value="Unassembled WGS sequence"/>
</dbReference>
<protein>
    <submittedName>
        <fullName evidence="7">Uncharacterized protein</fullName>
    </submittedName>
</protein>
<dbReference type="Pfam" id="PF01027">
    <property type="entry name" value="Bax1-I"/>
    <property type="match status" value="1"/>
</dbReference>
<name>A0AAD1XSK1_EUPCR</name>
<comment type="caution">
    <text evidence="7">The sequence shown here is derived from an EMBL/GenBank/DDBJ whole genome shotgun (WGS) entry which is preliminary data.</text>
</comment>
<evidence type="ECO:0000313" key="7">
    <source>
        <dbReference type="EMBL" id="CAI2377530.1"/>
    </source>
</evidence>
<feature type="transmembrane region" description="Helical" evidence="5">
    <location>
        <begin position="154"/>
        <end position="176"/>
    </location>
</feature>
<feature type="transmembrane region" description="Helical" evidence="5">
    <location>
        <begin position="211"/>
        <end position="233"/>
    </location>
</feature>
<feature type="region of interest" description="Disordered" evidence="6">
    <location>
        <begin position="1"/>
        <end position="39"/>
    </location>
</feature>
<comment type="similarity">
    <text evidence="5">Belongs to the BI1 family.</text>
</comment>
<dbReference type="PANTHER" id="PTHR23291:SF47">
    <property type="entry name" value="TRANSMEMBRANE BAX INHIBITOR MOTIF CONTAINING 7"/>
    <property type="match status" value="1"/>
</dbReference>
<evidence type="ECO:0000256" key="2">
    <source>
        <dbReference type="ARBA" id="ARBA00022692"/>
    </source>
</evidence>
<reference evidence="7" key="1">
    <citation type="submission" date="2023-07" db="EMBL/GenBank/DDBJ databases">
        <authorList>
            <consortium name="AG Swart"/>
            <person name="Singh M."/>
            <person name="Singh A."/>
            <person name="Seah K."/>
            <person name="Emmerich C."/>
        </authorList>
    </citation>
    <scope>NUCLEOTIDE SEQUENCE</scope>
    <source>
        <strain evidence="7">DP1</strain>
    </source>
</reference>
<keyword evidence="4 5" id="KW-0472">Membrane</keyword>
<keyword evidence="3 5" id="KW-1133">Transmembrane helix</keyword>
<feature type="transmembrane region" description="Helical" evidence="5">
    <location>
        <begin position="68"/>
        <end position="87"/>
    </location>
</feature>
<dbReference type="GO" id="GO:0016020">
    <property type="term" value="C:membrane"/>
    <property type="evidence" value="ECO:0007669"/>
    <property type="project" value="UniProtKB-SubCell"/>
</dbReference>
<proteinExistence type="inferred from homology"/>
<evidence type="ECO:0000256" key="6">
    <source>
        <dbReference type="SAM" id="MobiDB-lite"/>
    </source>
</evidence>